<reference evidence="2 3" key="1">
    <citation type="submission" date="2018-06" db="EMBL/GenBank/DDBJ databases">
        <authorList>
            <consortium name="Pathogen Informatics"/>
            <person name="Doyle S."/>
        </authorList>
    </citation>
    <scope>NUCLEOTIDE SEQUENCE [LARGE SCALE GENOMIC DNA]</scope>
    <source>
        <strain evidence="2 3">NCTC8185</strain>
    </source>
</reference>
<name>A0A8B4RGA5_STRAG</name>
<gene>
    <name evidence="2" type="ORF">NCTC8185_02171</name>
</gene>
<dbReference type="Proteomes" id="UP000254076">
    <property type="component" value="Unassembled WGS sequence"/>
</dbReference>
<evidence type="ECO:0000313" key="3">
    <source>
        <dbReference type="Proteomes" id="UP000254076"/>
    </source>
</evidence>
<comment type="caution">
    <text evidence="2">The sequence shown here is derived from an EMBL/GenBank/DDBJ whole genome shotgun (WGS) entry which is preliminary data.</text>
</comment>
<dbReference type="AlphaFoldDB" id="A0A8B4RGA5"/>
<evidence type="ECO:0000256" key="1">
    <source>
        <dbReference type="SAM" id="MobiDB-lite"/>
    </source>
</evidence>
<proteinExistence type="predicted"/>
<protein>
    <submittedName>
        <fullName evidence="2">Staphylocoagulase</fullName>
    </submittedName>
</protein>
<feature type="compositionally biased region" description="Low complexity" evidence="1">
    <location>
        <begin position="1"/>
        <end position="25"/>
    </location>
</feature>
<sequence>MATPQQSSAAQTSVQQPAPVQPVVQESKASQEEINAAHDAISAYKSTVNIANTAGVTTAEMTTLINTQTSNLSDVEKALGNNKVNNGAVNVLREDTARLENMIWNRAYQAIEEFNVARNTYNNQIKTETVPVDNDIEAILAGSQAKISHLDNRIGARHMDQAFVASLLEVTEMSKSISSRIKE</sequence>
<dbReference type="EMBL" id="UHEQ01000004">
    <property type="protein sequence ID" value="SUN14869.1"/>
    <property type="molecule type" value="Genomic_DNA"/>
</dbReference>
<evidence type="ECO:0000313" key="2">
    <source>
        <dbReference type="EMBL" id="SUN14869.1"/>
    </source>
</evidence>
<organism evidence="2 3">
    <name type="scientific">Streptococcus agalactiae</name>
    <dbReference type="NCBI Taxonomy" id="1311"/>
    <lineage>
        <taxon>Bacteria</taxon>
        <taxon>Bacillati</taxon>
        <taxon>Bacillota</taxon>
        <taxon>Bacilli</taxon>
        <taxon>Lactobacillales</taxon>
        <taxon>Streptococcaceae</taxon>
        <taxon>Streptococcus</taxon>
    </lineage>
</organism>
<feature type="region of interest" description="Disordered" evidence="1">
    <location>
        <begin position="1"/>
        <end position="27"/>
    </location>
</feature>
<accession>A0A8B4RGA5</accession>